<proteinExistence type="predicted"/>
<evidence type="ECO:0000313" key="2">
    <source>
        <dbReference type="Proteomes" id="UP000054988"/>
    </source>
</evidence>
<dbReference type="SUPFAM" id="SSF52047">
    <property type="entry name" value="RNI-like"/>
    <property type="match status" value="1"/>
</dbReference>
<name>A0A0W0GBQ6_MONRR</name>
<evidence type="ECO:0000313" key="1">
    <source>
        <dbReference type="EMBL" id="KTB45965.1"/>
    </source>
</evidence>
<protein>
    <submittedName>
        <fullName evidence="1">Uncharacterized protein</fullName>
    </submittedName>
</protein>
<reference evidence="1 2" key="1">
    <citation type="submission" date="2015-12" db="EMBL/GenBank/DDBJ databases">
        <title>Draft genome sequence of Moniliophthora roreri, the causal agent of frosty pod rot of cacao.</title>
        <authorList>
            <person name="Aime M.C."/>
            <person name="Diaz-Valderrama J.R."/>
            <person name="Kijpornyongpan T."/>
            <person name="Phillips-Mora W."/>
        </authorList>
    </citation>
    <scope>NUCLEOTIDE SEQUENCE [LARGE SCALE GENOMIC DNA]</scope>
    <source>
        <strain evidence="1 2">MCA 2952</strain>
    </source>
</reference>
<dbReference type="EMBL" id="LATX01000541">
    <property type="protein sequence ID" value="KTB45965.1"/>
    <property type="molecule type" value="Genomic_DNA"/>
</dbReference>
<comment type="caution">
    <text evidence="1">The sequence shown here is derived from an EMBL/GenBank/DDBJ whole genome shotgun (WGS) entry which is preliminary data.</text>
</comment>
<accession>A0A0W0GBQ6</accession>
<dbReference type="AlphaFoldDB" id="A0A0W0GBQ6"/>
<dbReference type="Proteomes" id="UP000054988">
    <property type="component" value="Unassembled WGS sequence"/>
</dbReference>
<gene>
    <name evidence="1" type="ORF">WG66_1458</name>
</gene>
<organism evidence="1 2">
    <name type="scientific">Moniliophthora roreri</name>
    <name type="common">Frosty pod rot fungus</name>
    <name type="synonym">Monilia roreri</name>
    <dbReference type="NCBI Taxonomy" id="221103"/>
    <lineage>
        <taxon>Eukaryota</taxon>
        <taxon>Fungi</taxon>
        <taxon>Dikarya</taxon>
        <taxon>Basidiomycota</taxon>
        <taxon>Agaricomycotina</taxon>
        <taxon>Agaricomycetes</taxon>
        <taxon>Agaricomycetidae</taxon>
        <taxon>Agaricales</taxon>
        <taxon>Marasmiineae</taxon>
        <taxon>Marasmiaceae</taxon>
        <taxon>Moniliophthora</taxon>
    </lineage>
</organism>
<sequence length="245" mass="28171">MFPNVETLELLSSYGEEPVDEHFYEGDHVTSNSKKLIMEVEYQEELSGVLRHSTFPHLTSIEISGPSFFHEDYRPWKEWEDAPMKFFLLRSSCSITSLIIQDVPITSDQTIFLLRLLPELKLLSLGEYGMQEPWYRQILTHSFIRLLSVNHDSYSDSSIQFLSGLTHLALHACSKDLDQVALREAIASRWLPDPEYASQIGVDCLRSVSIRLMGKEEPDIVLYSLRELQDAGMHVEIAHINEQLD</sequence>